<keyword evidence="2" id="KW-1185">Reference proteome</keyword>
<sequence length="413" mass="47192">MRSTPLLHLLILQPLLLVALAGQGQLQKIYLHPKAPGTERQSAIIDSLSFLPLAHKVSLSKGGNQYLMLATDHFLITDYPEKAIHVFTKEGAFVGTIDYGKADGLSPAYEAAGNRVVFYGDNKQFSLTRKDRIQIARDWARPGNRKYFRKYCVSLSDPQLALRPETPTGQDLLQTRPLYDGLSWSGQITTSSLYDDSIAYELKLYSGDQFLKGYFPYNPEDEPWYRYTQENLALTALGGKGHYLLTRPYCDTVYRMQGDSIVPAYQLVLPLENSLPASFFSKSFRNRTERENFMRNNGWMLRQPYIYEETPRQLYFAVRYLANFDTYVYNKQTGTTWKAKNIRADSSHYNVSVFGGQGLPRSGRRFYKLLRAGELVQFFEKHKSVPVPAPLERFLAGRPDAEAPVIVSFTFKD</sequence>
<organism evidence="1 2">
    <name type="scientific">Flaviaesturariibacter amylovorans</name>
    <dbReference type="NCBI Taxonomy" id="1084520"/>
    <lineage>
        <taxon>Bacteria</taxon>
        <taxon>Pseudomonadati</taxon>
        <taxon>Bacteroidota</taxon>
        <taxon>Chitinophagia</taxon>
        <taxon>Chitinophagales</taxon>
        <taxon>Chitinophagaceae</taxon>
        <taxon>Flaviaestuariibacter</taxon>
    </lineage>
</organism>
<evidence type="ECO:0000313" key="1">
    <source>
        <dbReference type="EMBL" id="GAA4328805.1"/>
    </source>
</evidence>
<evidence type="ECO:0008006" key="3">
    <source>
        <dbReference type="Google" id="ProtNLM"/>
    </source>
</evidence>
<proteinExistence type="predicted"/>
<name>A0ABP8GRC2_9BACT</name>
<comment type="caution">
    <text evidence="1">The sequence shown here is derived from an EMBL/GenBank/DDBJ whole genome shotgun (WGS) entry which is preliminary data.</text>
</comment>
<dbReference type="RefSeq" id="WP_345255337.1">
    <property type="nucleotide sequence ID" value="NZ_BAABGY010000007.1"/>
</dbReference>
<evidence type="ECO:0000313" key="2">
    <source>
        <dbReference type="Proteomes" id="UP001501725"/>
    </source>
</evidence>
<dbReference type="Proteomes" id="UP001501725">
    <property type="component" value="Unassembled WGS sequence"/>
</dbReference>
<gene>
    <name evidence="1" type="ORF">GCM10023184_18880</name>
</gene>
<protein>
    <recommendedName>
        <fullName evidence="3">6-bladed beta-propeller</fullName>
    </recommendedName>
</protein>
<accession>A0ABP8GRC2</accession>
<dbReference type="EMBL" id="BAABGY010000007">
    <property type="protein sequence ID" value="GAA4328805.1"/>
    <property type="molecule type" value="Genomic_DNA"/>
</dbReference>
<reference evidence="2" key="1">
    <citation type="journal article" date="2019" name="Int. J. Syst. Evol. Microbiol.">
        <title>The Global Catalogue of Microorganisms (GCM) 10K type strain sequencing project: providing services to taxonomists for standard genome sequencing and annotation.</title>
        <authorList>
            <consortium name="The Broad Institute Genomics Platform"/>
            <consortium name="The Broad Institute Genome Sequencing Center for Infectious Disease"/>
            <person name="Wu L."/>
            <person name="Ma J."/>
        </authorList>
    </citation>
    <scope>NUCLEOTIDE SEQUENCE [LARGE SCALE GENOMIC DNA]</scope>
    <source>
        <strain evidence="2">JCM 17919</strain>
    </source>
</reference>